<evidence type="ECO:0000313" key="1">
    <source>
        <dbReference type="EMBL" id="MBA0649428.1"/>
    </source>
</evidence>
<feature type="non-terminal residue" evidence="1">
    <location>
        <position position="23"/>
    </location>
</feature>
<organism evidence="1 2">
    <name type="scientific">Gossypium klotzschianum</name>
    <dbReference type="NCBI Taxonomy" id="34286"/>
    <lineage>
        <taxon>Eukaryota</taxon>
        <taxon>Viridiplantae</taxon>
        <taxon>Streptophyta</taxon>
        <taxon>Embryophyta</taxon>
        <taxon>Tracheophyta</taxon>
        <taxon>Spermatophyta</taxon>
        <taxon>Magnoliopsida</taxon>
        <taxon>eudicotyledons</taxon>
        <taxon>Gunneridae</taxon>
        <taxon>Pentapetalae</taxon>
        <taxon>rosids</taxon>
        <taxon>malvids</taxon>
        <taxon>Malvales</taxon>
        <taxon>Malvaceae</taxon>
        <taxon>Malvoideae</taxon>
        <taxon>Gossypium</taxon>
    </lineage>
</organism>
<proteinExistence type="predicted"/>
<name>A0A7J8UG21_9ROSI</name>
<protein>
    <submittedName>
        <fullName evidence="1">Uncharacterized protein</fullName>
    </submittedName>
</protein>
<accession>A0A7J8UG21</accession>
<sequence length="23" mass="2457">MGLPALIITKGDAITLSPFLEKK</sequence>
<evidence type="ECO:0000313" key="2">
    <source>
        <dbReference type="Proteomes" id="UP000593573"/>
    </source>
</evidence>
<dbReference type="AlphaFoldDB" id="A0A7J8UG21"/>
<dbReference type="Proteomes" id="UP000593573">
    <property type="component" value="Unassembled WGS sequence"/>
</dbReference>
<gene>
    <name evidence="1" type="ORF">Goklo_016992</name>
</gene>
<dbReference type="EMBL" id="JABFAB010000005">
    <property type="protein sequence ID" value="MBA0649428.1"/>
    <property type="molecule type" value="Genomic_DNA"/>
</dbReference>
<reference evidence="1 2" key="1">
    <citation type="journal article" date="2019" name="Genome Biol. Evol.">
        <title>Insights into the evolution of the New World diploid cottons (Gossypium, subgenus Houzingenia) based on genome sequencing.</title>
        <authorList>
            <person name="Grover C.E."/>
            <person name="Arick M.A. 2nd"/>
            <person name="Thrash A."/>
            <person name="Conover J.L."/>
            <person name="Sanders W.S."/>
            <person name="Peterson D.G."/>
            <person name="Frelichowski J.E."/>
            <person name="Scheffler J.A."/>
            <person name="Scheffler B.E."/>
            <person name="Wendel J.F."/>
        </authorList>
    </citation>
    <scope>NUCLEOTIDE SEQUENCE [LARGE SCALE GENOMIC DNA]</scope>
    <source>
        <strain evidence="1">57</strain>
        <tissue evidence="1">Leaf</tissue>
    </source>
</reference>
<comment type="caution">
    <text evidence="1">The sequence shown here is derived from an EMBL/GenBank/DDBJ whole genome shotgun (WGS) entry which is preliminary data.</text>
</comment>
<keyword evidence="2" id="KW-1185">Reference proteome</keyword>